<evidence type="ECO:0000313" key="9">
    <source>
        <dbReference type="Proteomes" id="UP000265801"/>
    </source>
</evidence>
<dbReference type="Pfam" id="PF04542">
    <property type="entry name" value="Sigma70_r2"/>
    <property type="match status" value="1"/>
</dbReference>
<dbReference type="Gene3D" id="1.10.1740.10">
    <property type="match status" value="1"/>
</dbReference>
<dbReference type="Proteomes" id="UP000265801">
    <property type="component" value="Unassembled WGS sequence"/>
</dbReference>
<evidence type="ECO:0000259" key="7">
    <source>
        <dbReference type="Pfam" id="PF04542"/>
    </source>
</evidence>
<dbReference type="SUPFAM" id="SSF88946">
    <property type="entry name" value="Sigma2 domain of RNA polymerase sigma factors"/>
    <property type="match status" value="1"/>
</dbReference>
<keyword evidence="1 6" id="KW-0963">Cytoplasm</keyword>
<dbReference type="NCBIfam" id="TIGR02895">
    <property type="entry name" value="spore_sigI"/>
    <property type="match status" value="1"/>
</dbReference>
<organism evidence="8 9">
    <name type="scientific">Bacillus salacetis</name>
    <dbReference type="NCBI Taxonomy" id="2315464"/>
    <lineage>
        <taxon>Bacteria</taxon>
        <taxon>Bacillati</taxon>
        <taxon>Bacillota</taxon>
        <taxon>Bacilli</taxon>
        <taxon>Bacillales</taxon>
        <taxon>Bacillaceae</taxon>
        <taxon>Bacillus</taxon>
    </lineage>
</organism>
<comment type="activity regulation">
    <text evidence="6">Negatively regulated by the anti-sigma-I factor RsgI.</text>
</comment>
<dbReference type="PIRSF" id="PIRSF038953">
    <property type="entry name" value="SigI"/>
    <property type="match status" value="1"/>
</dbReference>
<dbReference type="OrthoDB" id="3190733at2"/>
<dbReference type="GO" id="GO:0016987">
    <property type="term" value="F:sigma factor activity"/>
    <property type="evidence" value="ECO:0007669"/>
    <property type="project" value="UniProtKB-UniRule"/>
</dbReference>
<dbReference type="PANTHER" id="PTHR30385">
    <property type="entry name" value="SIGMA FACTOR F FLAGELLAR"/>
    <property type="match status" value="1"/>
</dbReference>
<name>A0A3A1QSA7_9BACI</name>
<dbReference type="InterPro" id="IPR014244">
    <property type="entry name" value="RNA_pol_sigma-I"/>
</dbReference>
<evidence type="ECO:0000256" key="4">
    <source>
        <dbReference type="ARBA" id="ARBA00023125"/>
    </source>
</evidence>
<accession>A0A3A1QSA7</accession>
<dbReference type="EMBL" id="QXIR01000027">
    <property type="protein sequence ID" value="RIW30173.1"/>
    <property type="molecule type" value="Genomic_DNA"/>
</dbReference>
<comment type="subunit">
    <text evidence="6">Interacts with RsgI.</text>
</comment>
<evidence type="ECO:0000256" key="3">
    <source>
        <dbReference type="ARBA" id="ARBA00023082"/>
    </source>
</evidence>
<dbReference type="GO" id="GO:0003677">
    <property type="term" value="F:DNA binding"/>
    <property type="evidence" value="ECO:0007669"/>
    <property type="project" value="UniProtKB-UniRule"/>
</dbReference>
<dbReference type="RefSeq" id="WP_119548550.1">
    <property type="nucleotide sequence ID" value="NZ_QXIR01000027.1"/>
</dbReference>
<dbReference type="NCBIfam" id="TIGR02937">
    <property type="entry name" value="sigma70-ECF"/>
    <property type="match status" value="1"/>
</dbReference>
<evidence type="ECO:0000313" key="8">
    <source>
        <dbReference type="EMBL" id="RIW30173.1"/>
    </source>
</evidence>
<reference evidence="8 9" key="1">
    <citation type="submission" date="2018-09" db="EMBL/GenBank/DDBJ databases">
        <title>Bacillus saliacetes sp. nov., isolated from Thai shrimp paste (Ka-pi).</title>
        <authorList>
            <person name="Daroonpunt R."/>
            <person name="Tanasupawat S."/>
            <person name="Yiamsombut S."/>
        </authorList>
    </citation>
    <scope>NUCLEOTIDE SEQUENCE [LARGE SCALE GENOMIC DNA]</scope>
    <source>
        <strain evidence="8 9">SKP7-4</strain>
    </source>
</reference>
<keyword evidence="4 6" id="KW-0238">DNA-binding</keyword>
<feature type="DNA-binding region" description="H-T-H motif" evidence="6">
    <location>
        <begin position="205"/>
        <end position="224"/>
    </location>
</feature>
<evidence type="ECO:0000256" key="5">
    <source>
        <dbReference type="ARBA" id="ARBA00023163"/>
    </source>
</evidence>
<protein>
    <recommendedName>
        <fullName evidence="6">RNA polymerase sigma factor SigI</fullName>
    </recommendedName>
</protein>
<dbReference type="GO" id="GO:0005737">
    <property type="term" value="C:cytoplasm"/>
    <property type="evidence" value="ECO:0007669"/>
    <property type="project" value="UniProtKB-SubCell"/>
</dbReference>
<dbReference type="InterPro" id="IPR007627">
    <property type="entry name" value="RNA_pol_sigma70_r2"/>
</dbReference>
<comment type="similarity">
    <text evidence="6">Belongs to the sigma-70 factor family. SigI subfamily.</text>
</comment>
<evidence type="ECO:0000256" key="6">
    <source>
        <dbReference type="HAMAP-Rule" id="MF_02064"/>
    </source>
</evidence>
<comment type="function">
    <text evidence="6">Sigma factors are initiation factors that promote the attachment of RNA polymerase to specific initiation sites and are then released.</text>
</comment>
<evidence type="ECO:0000256" key="2">
    <source>
        <dbReference type="ARBA" id="ARBA00023015"/>
    </source>
</evidence>
<comment type="caution">
    <text evidence="8">The sequence shown here is derived from an EMBL/GenBank/DDBJ whole genome shotgun (WGS) entry which is preliminary data.</text>
</comment>
<dbReference type="PANTHER" id="PTHR30385:SF6">
    <property type="entry name" value="RNA POLYMERASE SIGMA FACTOR SIGI"/>
    <property type="match status" value="1"/>
</dbReference>
<feature type="short sequence motif" description="Polymerase core binding" evidence="6">
    <location>
        <begin position="61"/>
        <end position="74"/>
    </location>
</feature>
<feature type="domain" description="RNA polymerase sigma-70 region 2" evidence="7">
    <location>
        <begin position="37"/>
        <end position="106"/>
    </location>
</feature>
<keyword evidence="3 6" id="KW-0731">Sigma factor</keyword>
<dbReference type="HAMAP" id="MF_02064">
    <property type="entry name" value="Sigma70_SigI"/>
    <property type="match status" value="1"/>
</dbReference>
<dbReference type="InterPro" id="IPR014284">
    <property type="entry name" value="RNA_pol_sigma-70_dom"/>
</dbReference>
<keyword evidence="9" id="KW-1185">Reference proteome</keyword>
<evidence type="ECO:0000256" key="1">
    <source>
        <dbReference type="ARBA" id="ARBA00022490"/>
    </source>
</evidence>
<proteinExistence type="inferred from homology"/>
<dbReference type="GO" id="GO:0006352">
    <property type="term" value="P:DNA-templated transcription initiation"/>
    <property type="evidence" value="ECO:0007669"/>
    <property type="project" value="UniProtKB-UniRule"/>
</dbReference>
<keyword evidence="2 6" id="KW-0805">Transcription regulation</keyword>
<dbReference type="AlphaFoldDB" id="A0A3A1QSA7"/>
<keyword evidence="6" id="KW-0346">Stress response</keyword>
<dbReference type="InterPro" id="IPR013325">
    <property type="entry name" value="RNA_pol_sigma_r2"/>
</dbReference>
<sequence>MLNVLLIFTANRNKKGSLEDLAAEIQNGNKEIVNQILEDYKPFVKKAVSSVCKRYIYESDDEFSIGLIAFHDAIYKYDSGRGASFLSFAEVIIKRKVIDYIRMNGRHRSLSMEALSESKEGETRNAITETLSMEEYDRDKIVSERKEEIMAFSKQLKKYSLSFEDLVKISPKHEDARMNAISIAEVVASTPSLLEYLEEKKRLPIKQLEKEVGFSRKTIERNRKYIIAITLILMGDFYYLKDYLKGRMKQ</sequence>
<keyword evidence="5 6" id="KW-0804">Transcription</keyword>
<comment type="subcellular location">
    <subcellularLocation>
        <location evidence="6">Cytoplasm</location>
    </subcellularLocation>
</comment>
<gene>
    <name evidence="6 8" type="primary">sigI</name>
    <name evidence="8" type="ORF">D3H55_17155</name>
</gene>